<reference evidence="3 5" key="2">
    <citation type="submission" date="2018-10" db="EMBL/GenBank/DDBJ databases">
        <title>Draft genome sequence of Zhongshania sp. DSW25-10.</title>
        <authorList>
            <person name="Oh J."/>
        </authorList>
    </citation>
    <scope>NUCLEOTIDE SEQUENCE [LARGE SCALE GENOMIC DNA]</scope>
    <source>
        <strain evidence="3 5">DSW25-10</strain>
    </source>
</reference>
<feature type="signal peptide" evidence="1">
    <location>
        <begin position="1"/>
        <end position="26"/>
    </location>
</feature>
<name>A0A2S4HJK5_9GAMM</name>
<organism evidence="2 4">
    <name type="scientific">Zhongshania marina</name>
    <dbReference type="NCBI Taxonomy" id="2304603"/>
    <lineage>
        <taxon>Bacteria</taxon>
        <taxon>Pseudomonadati</taxon>
        <taxon>Pseudomonadota</taxon>
        <taxon>Gammaproteobacteria</taxon>
        <taxon>Cellvibrionales</taxon>
        <taxon>Spongiibacteraceae</taxon>
        <taxon>Zhongshania</taxon>
    </lineage>
</organism>
<keyword evidence="1" id="KW-0732">Signal</keyword>
<evidence type="ECO:0000313" key="5">
    <source>
        <dbReference type="Proteomes" id="UP000274695"/>
    </source>
</evidence>
<dbReference type="AlphaFoldDB" id="A0A2S4HJK5"/>
<sequence length="68" mass="7136">MSVNSFVRVLMLAALAVVAMPMSAMADEPAQLIEEVTVVGAVRNGSVDVADIDLAADEALQEMPVAYE</sequence>
<proteinExistence type="predicted"/>
<protein>
    <recommendedName>
        <fullName evidence="6">TonB-dependent receptor</fullName>
    </recommendedName>
</protein>
<feature type="chain" id="PRO_5015677990" description="TonB-dependent receptor" evidence="1">
    <location>
        <begin position="27"/>
        <end position="68"/>
    </location>
</feature>
<dbReference type="EMBL" id="RHGB01000014">
    <property type="protein sequence ID" value="RNL60913.1"/>
    <property type="molecule type" value="Genomic_DNA"/>
</dbReference>
<evidence type="ECO:0000313" key="2">
    <source>
        <dbReference type="EMBL" id="POP54158.1"/>
    </source>
</evidence>
<dbReference type="Proteomes" id="UP000237222">
    <property type="component" value="Unassembled WGS sequence"/>
</dbReference>
<reference evidence="2" key="1">
    <citation type="submission" date="2018-01" db="EMBL/GenBank/DDBJ databases">
        <authorList>
            <person name="Yu X.-D."/>
        </authorList>
    </citation>
    <scope>NUCLEOTIDE SEQUENCE</scope>
    <source>
        <strain evidence="2">ZX-21</strain>
    </source>
</reference>
<gene>
    <name evidence="2" type="ORF">C0068_02510</name>
    <name evidence="3" type="ORF">D0911_13000</name>
</gene>
<dbReference type="EMBL" id="PQGG01000007">
    <property type="protein sequence ID" value="POP54158.1"/>
    <property type="molecule type" value="Genomic_DNA"/>
</dbReference>
<evidence type="ECO:0000313" key="4">
    <source>
        <dbReference type="Proteomes" id="UP000237222"/>
    </source>
</evidence>
<evidence type="ECO:0000256" key="1">
    <source>
        <dbReference type="SAM" id="SignalP"/>
    </source>
</evidence>
<accession>A0A2S4HJK5</accession>
<keyword evidence="5" id="KW-1185">Reference proteome</keyword>
<evidence type="ECO:0008006" key="6">
    <source>
        <dbReference type="Google" id="ProtNLM"/>
    </source>
</evidence>
<dbReference type="RefSeq" id="WP_103682918.1">
    <property type="nucleotide sequence ID" value="NZ_PQGG01000007.1"/>
</dbReference>
<evidence type="ECO:0000313" key="3">
    <source>
        <dbReference type="EMBL" id="RNL60913.1"/>
    </source>
</evidence>
<dbReference type="OrthoDB" id="5741773at2"/>
<comment type="caution">
    <text evidence="2">The sequence shown here is derived from an EMBL/GenBank/DDBJ whole genome shotgun (WGS) entry which is preliminary data.</text>
</comment>
<dbReference type="Proteomes" id="UP000274695">
    <property type="component" value="Unassembled WGS sequence"/>
</dbReference>